<accession>M0QSM2</accession>
<dbReference type="GeneID" id="14911596"/>
<dbReference type="PANTHER" id="PTHR11537">
    <property type="entry name" value="VOLTAGE-GATED POTASSIUM CHANNEL"/>
    <property type="match status" value="1"/>
</dbReference>
<organism evidence="10 11">
    <name type="scientific">Acanthamoeba castellanii (strain ATCC 30010 / Neff)</name>
    <dbReference type="NCBI Taxonomy" id="1257118"/>
    <lineage>
        <taxon>Eukaryota</taxon>
        <taxon>Amoebozoa</taxon>
        <taxon>Discosea</taxon>
        <taxon>Longamoebia</taxon>
        <taxon>Centramoebida</taxon>
        <taxon>Acanthamoebidae</taxon>
        <taxon>Acanthamoeba</taxon>
    </lineage>
</organism>
<evidence type="ECO:0000256" key="1">
    <source>
        <dbReference type="ARBA" id="ARBA00004141"/>
    </source>
</evidence>
<dbReference type="GO" id="GO:0001508">
    <property type="term" value="P:action potential"/>
    <property type="evidence" value="ECO:0007669"/>
    <property type="project" value="TreeGrafter"/>
</dbReference>
<dbReference type="CDD" id="cd18317">
    <property type="entry name" value="BTB_POZ_Kv"/>
    <property type="match status" value="1"/>
</dbReference>
<evidence type="ECO:0000256" key="7">
    <source>
        <dbReference type="ARBA" id="ARBA00023303"/>
    </source>
</evidence>
<gene>
    <name evidence="10" type="ORF">ACA1_389320</name>
</gene>
<dbReference type="STRING" id="1257118.M0QSM2"/>
<dbReference type="SMART" id="SM00225">
    <property type="entry name" value="BTB"/>
    <property type="match status" value="1"/>
</dbReference>
<dbReference type="SUPFAM" id="SSF54695">
    <property type="entry name" value="POZ domain"/>
    <property type="match status" value="1"/>
</dbReference>
<evidence type="ECO:0000256" key="3">
    <source>
        <dbReference type="ARBA" id="ARBA00022692"/>
    </source>
</evidence>
<protein>
    <submittedName>
        <fullName evidence="10">K+ channel tetramerisation subfamily protein</fullName>
    </submittedName>
</protein>
<evidence type="ECO:0000313" key="10">
    <source>
        <dbReference type="EMBL" id="ELR11211.1"/>
    </source>
</evidence>
<dbReference type="RefSeq" id="XP_004333224.1">
    <property type="nucleotide sequence ID" value="XM_004333176.1"/>
</dbReference>
<evidence type="ECO:0000256" key="4">
    <source>
        <dbReference type="ARBA" id="ARBA00022989"/>
    </source>
</evidence>
<keyword evidence="6" id="KW-0472">Membrane</keyword>
<dbReference type="Gene3D" id="3.30.710.10">
    <property type="entry name" value="Potassium Channel Kv1.1, Chain A"/>
    <property type="match status" value="1"/>
</dbReference>
<dbReference type="EMBL" id="KB008156">
    <property type="protein sequence ID" value="ELR11211.1"/>
    <property type="molecule type" value="Genomic_DNA"/>
</dbReference>
<dbReference type="KEGG" id="acan:ACA1_389320"/>
<name>M0QSM2_ACACF</name>
<dbReference type="GO" id="GO:0008076">
    <property type="term" value="C:voltage-gated potassium channel complex"/>
    <property type="evidence" value="ECO:0007669"/>
    <property type="project" value="InterPro"/>
</dbReference>
<dbReference type="AlphaFoldDB" id="M0QSM2"/>
<keyword evidence="5" id="KW-0406">Ion transport</keyword>
<comment type="subcellular location">
    <subcellularLocation>
        <location evidence="1">Membrane</location>
        <topology evidence="1">Multi-pass membrane protein</topology>
    </subcellularLocation>
</comment>
<keyword evidence="7 10" id="KW-0407">Ion channel</keyword>
<dbReference type="Pfam" id="PF02214">
    <property type="entry name" value="BTB_2"/>
    <property type="match status" value="1"/>
</dbReference>
<reference evidence="10 11" key="1">
    <citation type="journal article" date="2013" name="Genome Biol.">
        <title>Genome of Acanthamoeba castellanii highlights extensive lateral gene transfer and early evolution of tyrosine kinase signaling.</title>
        <authorList>
            <person name="Clarke M."/>
            <person name="Lohan A.J."/>
            <person name="Liu B."/>
            <person name="Lagkouvardos I."/>
            <person name="Roy S."/>
            <person name="Zafar N."/>
            <person name="Bertelli C."/>
            <person name="Schilde C."/>
            <person name="Kianianmomeni A."/>
            <person name="Burglin T.R."/>
            <person name="Frech C."/>
            <person name="Turcotte B."/>
            <person name="Kopec K.O."/>
            <person name="Synnott J.M."/>
            <person name="Choo C."/>
            <person name="Paponov I."/>
            <person name="Finkler A."/>
            <person name="Soon Heng Tan C."/>
            <person name="Hutchins A.P."/>
            <person name="Weinmeier T."/>
            <person name="Rattei T."/>
            <person name="Chu J.S."/>
            <person name="Gimenez G."/>
            <person name="Irimia M."/>
            <person name="Rigden D.J."/>
            <person name="Fitzpatrick D.A."/>
            <person name="Lorenzo-Morales J."/>
            <person name="Bateman A."/>
            <person name="Chiu C.H."/>
            <person name="Tang P."/>
            <person name="Hegemann P."/>
            <person name="Fromm H."/>
            <person name="Raoult D."/>
            <person name="Greub G."/>
            <person name="Miranda-Saavedra D."/>
            <person name="Chen N."/>
            <person name="Nash P."/>
            <person name="Ginger M.L."/>
            <person name="Horn M."/>
            <person name="Schaap P."/>
            <person name="Caler L."/>
            <person name="Loftus B."/>
        </authorList>
    </citation>
    <scope>NUCLEOTIDE SEQUENCE [LARGE SCALE GENOMIC DNA]</scope>
    <source>
        <strain evidence="10 11">Neff</strain>
    </source>
</reference>
<evidence type="ECO:0000256" key="8">
    <source>
        <dbReference type="SAM" id="MobiDB-lite"/>
    </source>
</evidence>
<keyword evidence="2" id="KW-0813">Transport</keyword>
<dbReference type="GO" id="GO:0005249">
    <property type="term" value="F:voltage-gated potassium channel activity"/>
    <property type="evidence" value="ECO:0007669"/>
    <property type="project" value="InterPro"/>
</dbReference>
<evidence type="ECO:0000313" key="11">
    <source>
        <dbReference type="Proteomes" id="UP000011083"/>
    </source>
</evidence>
<evidence type="ECO:0000256" key="2">
    <source>
        <dbReference type="ARBA" id="ARBA00022448"/>
    </source>
</evidence>
<dbReference type="VEuPathDB" id="AmoebaDB:ACA1_389320"/>
<dbReference type="InterPro" id="IPR011333">
    <property type="entry name" value="SKP1/BTB/POZ_sf"/>
</dbReference>
<sequence>MKQHGSTDICATELNVDAADRLLALPCAPTDAAGARMPGLDVIEAMVDHTLRTRFRGVLETYMTDALRRMEESFERRLAEMESTISRLSVQQACLVHSLPLALQPQPQHAALPPPRSLKLRAHQEQQPIDRTTSEAHDDSDDDDEAAAPRPAESEPAQEEETAFSTAFEEKDCAQGSPPTAIPVTVSDKLVLNVGGRVFHTLRSTLAMYPDTMLGAMFSSRNEGMVPRTHEYFFDRNGDLFASILDFYRTGIQCRELVRPVGVAEEAWLTELDYWNIPLPEEPEPIESVDAAEAAAREAARKVAATQAETNLTNRLAMVARNRPLFLERTFNRLVTELSSVLLEWGMACFEVRGRTTIARKNVMFITNNCAKSVLPARLAFPGSEKGLTMQEMEQRGVKVFRNNDMMGNLIKMQTAERAYVLGLLAERLWRERGIDVTFDDFRVSVSRGLSAAVNVSGSVEWPTTAP</sequence>
<feature type="region of interest" description="Disordered" evidence="8">
    <location>
        <begin position="120"/>
        <end position="165"/>
    </location>
</feature>
<keyword evidence="11" id="KW-1185">Reference proteome</keyword>
<keyword evidence="4" id="KW-1133">Transmembrane helix</keyword>
<dbReference type="InterPro" id="IPR000210">
    <property type="entry name" value="BTB/POZ_dom"/>
</dbReference>
<evidence type="ECO:0000256" key="6">
    <source>
        <dbReference type="ARBA" id="ARBA00023136"/>
    </source>
</evidence>
<dbReference type="InterPro" id="IPR003131">
    <property type="entry name" value="T1-type_BTB"/>
</dbReference>
<feature type="domain" description="BTB" evidence="9">
    <location>
        <begin position="188"/>
        <end position="292"/>
    </location>
</feature>
<dbReference type="PANTHER" id="PTHR11537:SF254">
    <property type="entry name" value="POTASSIUM VOLTAGE-GATED CHANNEL PROTEIN SHAB"/>
    <property type="match status" value="1"/>
</dbReference>
<dbReference type="GO" id="GO:0051260">
    <property type="term" value="P:protein homooligomerization"/>
    <property type="evidence" value="ECO:0007669"/>
    <property type="project" value="InterPro"/>
</dbReference>
<dbReference type="InterPro" id="IPR028325">
    <property type="entry name" value="VG_K_chnl"/>
</dbReference>
<dbReference type="Proteomes" id="UP000011083">
    <property type="component" value="Unassembled WGS sequence"/>
</dbReference>
<keyword evidence="3" id="KW-0812">Transmembrane</keyword>
<evidence type="ECO:0000256" key="5">
    <source>
        <dbReference type="ARBA" id="ARBA00023065"/>
    </source>
</evidence>
<evidence type="ECO:0000259" key="9">
    <source>
        <dbReference type="SMART" id="SM00225"/>
    </source>
</evidence>
<dbReference type="OrthoDB" id="10025005at2759"/>
<proteinExistence type="predicted"/>